<dbReference type="SUPFAM" id="SSF88713">
    <property type="entry name" value="Glycoside hydrolase/deacetylase"/>
    <property type="match status" value="1"/>
</dbReference>
<dbReference type="AlphaFoldDB" id="A0A076EWE4"/>
<name>A0A076EWE4_RHOOP</name>
<dbReference type="Pfam" id="PF03746">
    <property type="entry name" value="LamB_YcsF"/>
    <property type="match status" value="1"/>
</dbReference>
<evidence type="ECO:0000313" key="2">
    <source>
        <dbReference type="EMBL" id="AII07654.1"/>
    </source>
</evidence>
<dbReference type="eggNOG" id="COG1540">
    <property type="taxonomic scope" value="Bacteria"/>
</dbReference>
<comment type="catalytic activity">
    <reaction evidence="1">
        <text>5-oxo-L-proline + ATP + 2 H2O = L-glutamate + ADP + phosphate + H(+)</text>
        <dbReference type="Rhea" id="RHEA:10348"/>
        <dbReference type="ChEBI" id="CHEBI:15377"/>
        <dbReference type="ChEBI" id="CHEBI:15378"/>
        <dbReference type="ChEBI" id="CHEBI:29985"/>
        <dbReference type="ChEBI" id="CHEBI:30616"/>
        <dbReference type="ChEBI" id="CHEBI:43474"/>
        <dbReference type="ChEBI" id="CHEBI:58402"/>
        <dbReference type="ChEBI" id="CHEBI:456216"/>
        <dbReference type="EC" id="3.5.2.9"/>
    </reaction>
</comment>
<dbReference type="CDD" id="cd10787">
    <property type="entry name" value="LamB_YcsF_like"/>
    <property type="match status" value="1"/>
</dbReference>
<gene>
    <name evidence="1" type="primary">pxpA</name>
    <name evidence="2" type="ORF">EP51_24595</name>
</gene>
<dbReference type="EMBL" id="CP008947">
    <property type="protein sequence ID" value="AII07654.1"/>
    <property type="molecule type" value="Genomic_DNA"/>
</dbReference>
<dbReference type="InterPro" id="IPR005501">
    <property type="entry name" value="LamB/YcsF/PxpA-like"/>
</dbReference>
<dbReference type="EC" id="3.5.2.9" evidence="1"/>
<dbReference type="Proteomes" id="UP000028488">
    <property type="component" value="Chromosome"/>
</dbReference>
<dbReference type="NCBIfam" id="NF003816">
    <property type="entry name" value="PRK05406.1-5"/>
    <property type="match status" value="1"/>
</dbReference>
<dbReference type="GO" id="GO:0005975">
    <property type="term" value="P:carbohydrate metabolic process"/>
    <property type="evidence" value="ECO:0007669"/>
    <property type="project" value="InterPro"/>
</dbReference>
<dbReference type="PANTHER" id="PTHR30292:SF0">
    <property type="entry name" value="5-OXOPROLINASE SUBUNIT A"/>
    <property type="match status" value="1"/>
</dbReference>
<proteinExistence type="inferred from homology"/>
<comment type="similarity">
    <text evidence="1">Belongs to the LamB/PxpA family.</text>
</comment>
<dbReference type="Gene3D" id="3.20.20.370">
    <property type="entry name" value="Glycoside hydrolase/deacetylase"/>
    <property type="match status" value="1"/>
</dbReference>
<organism evidence="2 3">
    <name type="scientific">Rhodococcus opacus</name>
    <name type="common">Nocardia opaca</name>
    <dbReference type="NCBI Taxonomy" id="37919"/>
    <lineage>
        <taxon>Bacteria</taxon>
        <taxon>Bacillati</taxon>
        <taxon>Actinomycetota</taxon>
        <taxon>Actinomycetes</taxon>
        <taxon>Mycobacteriales</taxon>
        <taxon>Nocardiaceae</taxon>
        <taxon>Rhodococcus</taxon>
    </lineage>
</organism>
<evidence type="ECO:0000256" key="1">
    <source>
        <dbReference type="HAMAP-Rule" id="MF_00691"/>
    </source>
</evidence>
<accession>A0A076EWE4</accession>
<protein>
    <recommendedName>
        <fullName evidence="1">5-oxoprolinase subunit A</fullName>
        <shortName evidence="1">5-OPase subunit A</shortName>
        <ecNumber evidence="1">3.5.2.9</ecNumber>
    </recommendedName>
    <alternativeName>
        <fullName evidence="1">5-oxoprolinase (ATP-hydrolyzing) subunit A</fullName>
    </alternativeName>
</protein>
<keyword evidence="1" id="KW-0378">Hydrolase</keyword>
<dbReference type="HAMAP" id="MF_00691">
    <property type="entry name" value="PxpA"/>
    <property type="match status" value="1"/>
</dbReference>
<comment type="function">
    <text evidence="1">Catalyzes the cleavage of 5-oxoproline to form L-glutamate coupled to the hydrolysis of ATP to ADP and inorganic phosphate.</text>
</comment>
<comment type="subunit">
    <text evidence="1">Forms a complex composed of PxpA, PxpB and PxpC.</text>
</comment>
<sequence>MRVDLNCDLGEGFGQWSLADDDALLGIVTSANIACGFHAGDPMIIRRACEGAAERKVAIGAHVGFRDLAGFGRRELAVSPADLRDETLYQVGALAGFARAAGSRVSYVKPHGALYNSAALDYERAEAIASAIDRFTEPLALMGPPGSQLQRAAETHGIDFVAEGFADRRYTAAGTLTPRSVTGAVIDDPDVAAAQAVRMVSSGTVESIDGDDVAVSVHSICVHGDSPGSVRTARQVRHALESADVTLGSFT</sequence>
<keyword evidence="1" id="KW-0067">ATP-binding</keyword>
<dbReference type="GO" id="GO:0017168">
    <property type="term" value="F:5-oxoprolinase (ATP-hydrolyzing) activity"/>
    <property type="evidence" value="ECO:0007669"/>
    <property type="project" value="UniProtKB-UniRule"/>
</dbReference>
<dbReference type="InterPro" id="IPR011330">
    <property type="entry name" value="Glyco_hydro/deAcase_b/a-brl"/>
</dbReference>
<dbReference type="RefSeq" id="WP_128640638.1">
    <property type="nucleotide sequence ID" value="NZ_CP008947.1"/>
</dbReference>
<dbReference type="PANTHER" id="PTHR30292">
    <property type="entry name" value="UNCHARACTERIZED PROTEIN YBGL-RELATED"/>
    <property type="match status" value="1"/>
</dbReference>
<reference evidence="2 3" key="1">
    <citation type="submission" date="2014-07" db="EMBL/GenBank/DDBJ databases">
        <title>Genome Sequence of Rhodococcus opacus Strain R7, a Biodegrader of Mono- and Polycyclic Aromatic Hydrocarbons.</title>
        <authorList>
            <person name="Di Gennaro P."/>
            <person name="Zampolli J."/>
            <person name="Presti I."/>
            <person name="Cappelletti M."/>
            <person name="D'Ursi P."/>
            <person name="Orro A."/>
            <person name="Mezzelani A."/>
            <person name="Milanesi L."/>
        </authorList>
    </citation>
    <scope>NUCLEOTIDE SEQUENCE [LARGE SCALE GENOMIC DNA]</scope>
    <source>
        <strain evidence="2 3">R7</strain>
    </source>
</reference>
<keyword evidence="1" id="KW-0547">Nucleotide-binding</keyword>
<dbReference type="GO" id="GO:0005524">
    <property type="term" value="F:ATP binding"/>
    <property type="evidence" value="ECO:0007669"/>
    <property type="project" value="UniProtKB-UniRule"/>
</dbReference>
<evidence type="ECO:0000313" key="3">
    <source>
        <dbReference type="Proteomes" id="UP000028488"/>
    </source>
</evidence>
<dbReference type="NCBIfam" id="NF003814">
    <property type="entry name" value="PRK05406.1-3"/>
    <property type="match status" value="1"/>
</dbReference>